<comment type="caution">
    <text evidence="2">The sequence shown here is derived from an EMBL/GenBank/DDBJ whole genome shotgun (WGS) entry which is preliminary data.</text>
</comment>
<proteinExistence type="predicted"/>
<feature type="domain" description="Terminase large subunit-like ATPase" evidence="1">
    <location>
        <begin position="75"/>
        <end position="194"/>
    </location>
</feature>
<dbReference type="RefSeq" id="WP_254294714.1">
    <property type="nucleotide sequence ID" value="NZ_JAMLDX010000012.1"/>
</dbReference>
<dbReference type="Gene3D" id="3.30.420.240">
    <property type="match status" value="1"/>
</dbReference>
<protein>
    <submittedName>
        <fullName evidence="2">Phage terminase family protein</fullName>
    </submittedName>
</protein>
<keyword evidence="3" id="KW-1185">Reference proteome</keyword>
<evidence type="ECO:0000313" key="3">
    <source>
        <dbReference type="Proteomes" id="UP001139451"/>
    </source>
</evidence>
<name>A0A9X2HM31_9SPHN</name>
<dbReference type="Pfam" id="PF03354">
    <property type="entry name" value="TerL_ATPase"/>
    <property type="match status" value="1"/>
</dbReference>
<evidence type="ECO:0000313" key="2">
    <source>
        <dbReference type="EMBL" id="MCP3731804.1"/>
    </source>
</evidence>
<dbReference type="EMBL" id="JAMLDX010000012">
    <property type="protein sequence ID" value="MCP3731804.1"/>
    <property type="molecule type" value="Genomic_DNA"/>
</dbReference>
<sequence>MSASAATSKPSLAASIASWRDGSDGFFRFLADVQPRVPSGTGGFIPFNPGPIERAEIVKALDGTGVSIAIFCWPRRHGKTLTSAMILVWRFLTRTAENIAVVANSERQVVDTAFRTIRQTFEHTPLLKQLVATGTIKVGADRIELPSTGSVIQAFSSNPSALWGKKLSAAQISEIHAAKNGGDDVFEALAGSLLDTTGSLLLIDSTVAPKSSKLWELYQAATHATDPDTSIAFSHIQYTDLDDACAKSPAWIAPAKLRSLARQMLPHKFALLHLNRWGDAANLLFPAAVLDPCLEAYPLVLDALAAGSASIVGGGLDRAFGGTVRGDKTATACVAKIAIDDEEHIYVLDAESVPFSRMAGIKNRLDGYHGAHGMKRLVLESYGAQDIADWAGTRPYSAGTEVVHPSRRTKYAAFLALYQAAAECRLHIHPKFRELIAELRAFEVHEDGKATDGEAAVPKFSHPRGGHDDFVHALAWAVYSLRSVTLNPYEIAGVNCTGIGASITHCALNGGEHVPPCADACRSMGEARQLHGAYLARSPLVPLDLAPFIISKLRNTGAHTLPR</sequence>
<gene>
    <name evidence="2" type="ORF">M9978_15370</name>
</gene>
<accession>A0A9X2HM31</accession>
<dbReference type="Gene3D" id="3.40.50.300">
    <property type="entry name" value="P-loop containing nucleotide triphosphate hydrolases"/>
    <property type="match status" value="1"/>
</dbReference>
<dbReference type="InterPro" id="IPR027417">
    <property type="entry name" value="P-loop_NTPase"/>
</dbReference>
<dbReference type="AlphaFoldDB" id="A0A9X2HM31"/>
<reference evidence="2" key="1">
    <citation type="submission" date="2022-05" db="EMBL/GenBank/DDBJ databases">
        <title>Sphingomonas sp. strain MG17 Genome sequencing and assembly.</title>
        <authorList>
            <person name="Kim I."/>
        </authorList>
    </citation>
    <scope>NUCLEOTIDE SEQUENCE</scope>
    <source>
        <strain evidence="2">MG17</strain>
    </source>
</reference>
<evidence type="ECO:0000259" key="1">
    <source>
        <dbReference type="Pfam" id="PF03354"/>
    </source>
</evidence>
<dbReference type="InterPro" id="IPR046461">
    <property type="entry name" value="TerL_ATPase"/>
</dbReference>
<dbReference type="Proteomes" id="UP001139451">
    <property type="component" value="Unassembled WGS sequence"/>
</dbReference>
<organism evidence="2 3">
    <name type="scientific">Sphingomonas tagetis</name>
    <dbReference type="NCBI Taxonomy" id="2949092"/>
    <lineage>
        <taxon>Bacteria</taxon>
        <taxon>Pseudomonadati</taxon>
        <taxon>Pseudomonadota</taxon>
        <taxon>Alphaproteobacteria</taxon>
        <taxon>Sphingomonadales</taxon>
        <taxon>Sphingomonadaceae</taxon>
        <taxon>Sphingomonas</taxon>
    </lineage>
</organism>